<proteinExistence type="predicted"/>
<dbReference type="NCBIfam" id="TIGR00696">
    <property type="entry name" value="wecG_tagA_cpsF"/>
    <property type="match status" value="1"/>
</dbReference>
<comment type="caution">
    <text evidence="3">The sequence shown here is derived from an EMBL/GenBank/DDBJ whole genome shotgun (WGS) entry which is preliminary data.</text>
</comment>
<evidence type="ECO:0000313" key="3">
    <source>
        <dbReference type="EMBL" id="RZS58190.1"/>
    </source>
</evidence>
<gene>
    <name evidence="3" type="ORF">EV685_0469</name>
</gene>
<keyword evidence="1" id="KW-0328">Glycosyltransferase</keyword>
<accession>A0A4V2EX43</accession>
<reference evidence="3 4" key="1">
    <citation type="submission" date="2019-02" db="EMBL/GenBank/DDBJ databases">
        <title>Genomic Encyclopedia of Type Strains, Phase IV (KMG-IV): sequencing the most valuable type-strain genomes for metagenomic binning, comparative biology and taxonomic classification.</title>
        <authorList>
            <person name="Goeker M."/>
        </authorList>
    </citation>
    <scope>NUCLEOTIDE SEQUENCE [LARGE SCALE GENOMIC DNA]</scope>
    <source>
        <strain evidence="3 4">DSM 10617</strain>
    </source>
</reference>
<evidence type="ECO:0000313" key="4">
    <source>
        <dbReference type="Proteomes" id="UP000293433"/>
    </source>
</evidence>
<dbReference type="PANTHER" id="PTHR34136:SF1">
    <property type="entry name" value="UDP-N-ACETYL-D-MANNOSAMINURONIC ACID TRANSFERASE"/>
    <property type="match status" value="1"/>
</dbReference>
<keyword evidence="2 3" id="KW-0808">Transferase</keyword>
<dbReference type="CDD" id="cd06533">
    <property type="entry name" value="Glyco_transf_WecG_TagA"/>
    <property type="match status" value="1"/>
</dbReference>
<sequence length="262" mass="28787">MPSPAHDPAAPRTLPVLGIPMHVIRPDEAVQLISTWARQRQSKAVGICNAHSLVTARQDSRHEASLLAADLRTPDGAPVAWMMRKLGAPTQGRVSGPDLMLDYCAHAAATGESIFLLGSTPDTLDKLQTRLRTIWPTLRIAGAISPPFRALSDEEDQALTQAINDSGAGTVWVSLGCPKQERWMTEHQGKVQAVMVGVGAAFDFHAGTIQRAPAWMRNNGLEWLHRLGSEPGRLWKRYLVTNSLFVYLALLDLRRSLTHRNV</sequence>
<dbReference type="PANTHER" id="PTHR34136">
    <property type="match status" value="1"/>
</dbReference>
<keyword evidence="4" id="KW-1185">Reference proteome</keyword>
<dbReference type="EMBL" id="SGWV01000007">
    <property type="protein sequence ID" value="RZS58190.1"/>
    <property type="molecule type" value="Genomic_DNA"/>
</dbReference>
<dbReference type="InterPro" id="IPR004629">
    <property type="entry name" value="WecG_TagA_CpsF"/>
</dbReference>
<dbReference type="Pfam" id="PF03808">
    <property type="entry name" value="Glyco_tran_WecG"/>
    <property type="match status" value="1"/>
</dbReference>
<organism evidence="3 4">
    <name type="scientific">Sphaerotilus mobilis</name>
    <dbReference type="NCBI Taxonomy" id="47994"/>
    <lineage>
        <taxon>Bacteria</taxon>
        <taxon>Pseudomonadati</taxon>
        <taxon>Pseudomonadota</taxon>
        <taxon>Betaproteobacteria</taxon>
        <taxon>Burkholderiales</taxon>
        <taxon>Sphaerotilaceae</taxon>
        <taxon>Sphaerotilus</taxon>
    </lineage>
</organism>
<dbReference type="GO" id="GO:0016758">
    <property type="term" value="F:hexosyltransferase activity"/>
    <property type="evidence" value="ECO:0007669"/>
    <property type="project" value="TreeGrafter"/>
</dbReference>
<protein>
    <submittedName>
        <fullName evidence="3">N-acetylglucosaminyldiphosphoundecaprenol N-acetyl-beta-D-mannosaminyltransferase</fullName>
    </submittedName>
</protein>
<dbReference type="Proteomes" id="UP000293433">
    <property type="component" value="Unassembled WGS sequence"/>
</dbReference>
<dbReference type="AlphaFoldDB" id="A0A4V2EX43"/>
<evidence type="ECO:0000256" key="1">
    <source>
        <dbReference type="ARBA" id="ARBA00022676"/>
    </source>
</evidence>
<evidence type="ECO:0000256" key="2">
    <source>
        <dbReference type="ARBA" id="ARBA00022679"/>
    </source>
</evidence>
<dbReference type="OrthoDB" id="9808602at2"/>
<name>A0A4V2EX43_9BURK</name>